<reference evidence="1" key="4">
    <citation type="submission" date="2019-03" db="UniProtKB">
        <authorList>
            <consortium name="EnsemblPlants"/>
        </authorList>
    </citation>
    <scope>IDENTIFICATION</scope>
</reference>
<name>A0A453C5M6_AEGTS</name>
<organism evidence="1 2">
    <name type="scientific">Aegilops tauschii subsp. strangulata</name>
    <name type="common">Goatgrass</name>
    <dbReference type="NCBI Taxonomy" id="200361"/>
    <lineage>
        <taxon>Eukaryota</taxon>
        <taxon>Viridiplantae</taxon>
        <taxon>Streptophyta</taxon>
        <taxon>Embryophyta</taxon>
        <taxon>Tracheophyta</taxon>
        <taxon>Spermatophyta</taxon>
        <taxon>Magnoliopsida</taxon>
        <taxon>Liliopsida</taxon>
        <taxon>Poales</taxon>
        <taxon>Poaceae</taxon>
        <taxon>BOP clade</taxon>
        <taxon>Pooideae</taxon>
        <taxon>Triticodae</taxon>
        <taxon>Triticeae</taxon>
        <taxon>Triticinae</taxon>
        <taxon>Aegilops</taxon>
    </lineage>
</organism>
<sequence length="90" mass="10522">RDILCWKLTPGKCNSKSTCKLCSEQIHAVQANQPRQVNQSTKGIMQQVWKHKFMAPRVKTFARRLLRHALPTGLRAGRFFLSYFLYILQM</sequence>
<protein>
    <submittedName>
        <fullName evidence="1">Uncharacterized protein</fullName>
    </submittedName>
</protein>
<dbReference type="Proteomes" id="UP000015105">
    <property type="component" value="Chromosome 2D"/>
</dbReference>
<reference evidence="2" key="1">
    <citation type="journal article" date="2014" name="Science">
        <title>Ancient hybridizations among the ancestral genomes of bread wheat.</title>
        <authorList>
            <consortium name="International Wheat Genome Sequencing Consortium,"/>
            <person name="Marcussen T."/>
            <person name="Sandve S.R."/>
            <person name="Heier L."/>
            <person name="Spannagl M."/>
            <person name="Pfeifer M."/>
            <person name="Jakobsen K.S."/>
            <person name="Wulff B.B."/>
            <person name="Steuernagel B."/>
            <person name="Mayer K.F."/>
            <person name="Olsen O.A."/>
        </authorList>
    </citation>
    <scope>NUCLEOTIDE SEQUENCE [LARGE SCALE GENOMIC DNA]</scope>
    <source>
        <strain evidence="2">cv. AL8/78</strain>
    </source>
</reference>
<dbReference type="EnsemblPlants" id="AET2Gv20741300.1">
    <property type="protein sequence ID" value="AET2Gv20741300.1"/>
    <property type="gene ID" value="AET2Gv20741300"/>
</dbReference>
<proteinExistence type="predicted"/>
<dbReference type="AlphaFoldDB" id="A0A453C5M6"/>
<accession>A0A453C5M6</accession>
<reference evidence="1" key="3">
    <citation type="journal article" date="2017" name="Nature">
        <title>Genome sequence of the progenitor of the wheat D genome Aegilops tauschii.</title>
        <authorList>
            <person name="Luo M.C."/>
            <person name="Gu Y.Q."/>
            <person name="Puiu D."/>
            <person name="Wang H."/>
            <person name="Twardziok S.O."/>
            <person name="Deal K.R."/>
            <person name="Huo N."/>
            <person name="Zhu T."/>
            <person name="Wang L."/>
            <person name="Wang Y."/>
            <person name="McGuire P.E."/>
            <person name="Liu S."/>
            <person name="Long H."/>
            <person name="Ramasamy R.K."/>
            <person name="Rodriguez J.C."/>
            <person name="Van S.L."/>
            <person name="Yuan L."/>
            <person name="Wang Z."/>
            <person name="Xia Z."/>
            <person name="Xiao L."/>
            <person name="Anderson O.D."/>
            <person name="Ouyang S."/>
            <person name="Liang Y."/>
            <person name="Zimin A.V."/>
            <person name="Pertea G."/>
            <person name="Qi P."/>
            <person name="Bennetzen J.L."/>
            <person name="Dai X."/>
            <person name="Dawson M.W."/>
            <person name="Muller H.G."/>
            <person name="Kugler K."/>
            <person name="Rivarola-Duarte L."/>
            <person name="Spannagl M."/>
            <person name="Mayer K.F.X."/>
            <person name="Lu F.H."/>
            <person name="Bevan M.W."/>
            <person name="Leroy P."/>
            <person name="Li P."/>
            <person name="You F.M."/>
            <person name="Sun Q."/>
            <person name="Liu Z."/>
            <person name="Lyons E."/>
            <person name="Wicker T."/>
            <person name="Salzberg S.L."/>
            <person name="Devos K.M."/>
            <person name="Dvorak J."/>
        </authorList>
    </citation>
    <scope>NUCLEOTIDE SEQUENCE [LARGE SCALE GENOMIC DNA]</scope>
    <source>
        <strain evidence="1">cv. AL8/78</strain>
    </source>
</reference>
<reference evidence="2" key="2">
    <citation type="journal article" date="2017" name="Nat. Plants">
        <title>The Aegilops tauschii genome reveals multiple impacts of transposons.</title>
        <authorList>
            <person name="Zhao G."/>
            <person name="Zou C."/>
            <person name="Li K."/>
            <person name="Wang K."/>
            <person name="Li T."/>
            <person name="Gao L."/>
            <person name="Zhang X."/>
            <person name="Wang H."/>
            <person name="Yang Z."/>
            <person name="Liu X."/>
            <person name="Jiang W."/>
            <person name="Mao L."/>
            <person name="Kong X."/>
            <person name="Jiao Y."/>
            <person name="Jia J."/>
        </authorList>
    </citation>
    <scope>NUCLEOTIDE SEQUENCE [LARGE SCALE GENOMIC DNA]</scope>
    <source>
        <strain evidence="2">cv. AL8/78</strain>
    </source>
</reference>
<evidence type="ECO:0000313" key="1">
    <source>
        <dbReference type="EnsemblPlants" id="AET2Gv20741300.1"/>
    </source>
</evidence>
<evidence type="ECO:0000313" key="2">
    <source>
        <dbReference type="Proteomes" id="UP000015105"/>
    </source>
</evidence>
<dbReference type="Gramene" id="AET2Gv20741300.1">
    <property type="protein sequence ID" value="AET2Gv20741300.1"/>
    <property type="gene ID" value="AET2Gv20741300"/>
</dbReference>
<keyword evidence="2" id="KW-1185">Reference proteome</keyword>
<reference evidence="1" key="5">
    <citation type="journal article" date="2021" name="G3 (Bethesda)">
        <title>Aegilops tauschii genome assembly Aet v5.0 features greater sequence contiguity and improved annotation.</title>
        <authorList>
            <person name="Wang L."/>
            <person name="Zhu T."/>
            <person name="Rodriguez J.C."/>
            <person name="Deal K.R."/>
            <person name="Dubcovsky J."/>
            <person name="McGuire P.E."/>
            <person name="Lux T."/>
            <person name="Spannagl M."/>
            <person name="Mayer K.F.X."/>
            <person name="Baldrich P."/>
            <person name="Meyers B.C."/>
            <person name="Huo N."/>
            <person name="Gu Y.Q."/>
            <person name="Zhou H."/>
            <person name="Devos K.M."/>
            <person name="Bennetzen J.L."/>
            <person name="Unver T."/>
            <person name="Budak H."/>
            <person name="Gulick P.J."/>
            <person name="Galiba G."/>
            <person name="Kalapos B."/>
            <person name="Nelson D.R."/>
            <person name="Li P."/>
            <person name="You F.M."/>
            <person name="Luo M.C."/>
            <person name="Dvorak J."/>
        </authorList>
    </citation>
    <scope>NUCLEOTIDE SEQUENCE [LARGE SCALE GENOMIC DNA]</scope>
    <source>
        <strain evidence="1">cv. AL8/78</strain>
    </source>
</reference>